<reference evidence="2" key="1">
    <citation type="submission" date="2021-08" db="EMBL/GenBank/DDBJ databases">
        <title>Genome of a novel bacterium of the phylum Verrucomicrobia, Oleiharenicola sp. KSB-15.</title>
        <authorList>
            <person name="Chung J.-H."/>
            <person name="Ahn J.-H."/>
            <person name="Yoon Y."/>
            <person name="Kim D.-Y."/>
            <person name="An S.-H."/>
            <person name="Park I."/>
            <person name="Yeon J."/>
        </authorList>
    </citation>
    <scope>NUCLEOTIDE SEQUENCE</scope>
    <source>
        <strain evidence="2">KSB-15</strain>
    </source>
</reference>
<sequence>MNEPRSKPKETTPASPDARQSGDVGLANEGRPGGAPHAGGAEDAAELAEMVDAASADPKALPKPPLNRPAPQEQQADSRAQEEERDTRTSGLAGNG</sequence>
<dbReference type="AlphaFoldDB" id="A0A8F9TV73"/>
<feature type="region of interest" description="Disordered" evidence="1">
    <location>
        <begin position="1"/>
        <end position="96"/>
    </location>
</feature>
<evidence type="ECO:0000256" key="1">
    <source>
        <dbReference type="SAM" id="MobiDB-lite"/>
    </source>
</evidence>
<accession>A0A8F9TV73</accession>
<evidence type="ECO:0000313" key="3">
    <source>
        <dbReference type="Proteomes" id="UP000825051"/>
    </source>
</evidence>
<dbReference type="KEGG" id="ole:K0B96_15620"/>
<proteinExistence type="predicted"/>
<dbReference type="EMBL" id="CP080507">
    <property type="protein sequence ID" value="QYM78710.1"/>
    <property type="molecule type" value="Genomic_DNA"/>
</dbReference>
<name>A0A8F9TV73_9BACT</name>
<dbReference type="RefSeq" id="WP_220161814.1">
    <property type="nucleotide sequence ID" value="NZ_CP080507.1"/>
</dbReference>
<protein>
    <submittedName>
        <fullName evidence="2">Uncharacterized protein</fullName>
    </submittedName>
</protein>
<organism evidence="2 3">
    <name type="scientific">Horticoccus luteus</name>
    <dbReference type="NCBI Taxonomy" id="2862869"/>
    <lineage>
        <taxon>Bacteria</taxon>
        <taxon>Pseudomonadati</taxon>
        <taxon>Verrucomicrobiota</taxon>
        <taxon>Opitutia</taxon>
        <taxon>Opitutales</taxon>
        <taxon>Opitutaceae</taxon>
        <taxon>Horticoccus</taxon>
    </lineage>
</organism>
<feature type="compositionally biased region" description="Basic and acidic residues" evidence="1">
    <location>
        <begin position="1"/>
        <end position="10"/>
    </location>
</feature>
<evidence type="ECO:0000313" key="2">
    <source>
        <dbReference type="EMBL" id="QYM78710.1"/>
    </source>
</evidence>
<keyword evidence="3" id="KW-1185">Reference proteome</keyword>
<gene>
    <name evidence="2" type="ORF">K0B96_15620</name>
</gene>
<dbReference type="Proteomes" id="UP000825051">
    <property type="component" value="Chromosome"/>
</dbReference>
<feature type="compositionally biased region" description="Basic and acidic residues" evidence="1">
    <location>
        <begin position="79"/>
        <end position="88"/>
    </location>
</feature>